<dbReference type="InterPro" id="IPR036188">
    <property type="entry name" value="FAD/NAD-bd_sf"/>
</dbReference>
<dbReference type="Pfam" id="PF01266">
    <property type="entry name" value="DAO"/>
    <property type="match status" value="1"/>
</dbReference>
<reference evidence="3" key="1">
    <citation type="submission" date="2022-10" db="EMBL/GenBank/DDBJ databases">
        <title>Description of microaerobic benzene degrading bacteria.</title>
        <authorList>
            <person name="Bedics A."/>
            <person name="Tancsics A."/>
            <person name="Banerjee S."/>
        </authorList>
    </citation>
    <scope>NUCLEOTIDE SEQUENCE</scope>
    <source>
        <strain evidence="3">D2M1</strain>
    </source>
</reference>
<evidence type="ECO:0000313" key="4">
    <source>
        <dbReference type="Proteomes" id="UP001148932"/>
    </source>
</evidence>
<evidence type="ECO:0000256" key="1">
    <source>
        <dbReference type="ARBA" id="ARBA00023002"/>
    </source>
</evidence>
<accession>A0ABT5RZX0</accession>
<dbReference type="Gene3D" id="3.50.50.60">
    <property type="entry name" value="FAD/NAD(P)-binding domain"/>
    <property type="match status" value="1"/>
</dbReference>
<keyword evidence="4" id="KW-1185">Reference proteome</keyword>
<dbReference type="PANTHER" id="PTHR13847:SF287">
    <property type="entry name" value="FAD-DEPENDENT OXIDOREDUCTASE DOMAIN-CONTAINING PROTEIN 1"/>
    <property type="match status" value="1"/>
</dbReference>
<protein>
    <submittedName>
        <fullName evidence="3">FAD-binding oxidoreductase</fullName>
    </submittedName>
</protein>
<dbReference type="SUPFAM" id="SSF54373">
    <property type="entry name" value="FAD-linked reductases, C-terminal domain"/>
    <property type="match status" value="1"/>
</dbReference>
<evidence type="ECO:0000259" key="2">
    <source>
        <dbReference type="Pfam" id="PF01266"/>
    </source>
</evidence>
<proteinExistence type="predicted"/>
<dbReference type="EMBL" id="JAPCKI010000011">
    <property type="protein sequence ID" value="MDD2179246.1"/>
    <property type="molecule type" value="Genomic_DNA"/>
</dbReference>
<organism evidence="3 4">
    <name type="scientific">Acidovorax benzenivorans</name>
    <dbReference type="NCBI Taxonomy" id="2987520"/>
    <lineage>
        <taxon>Bacteria</taxon>
        <taxon>Pseudomonadati</taxon>
        <taxon>Pseudomonadota</taxon>
        <taxon>Betaproteobacteria</taxon>
        <taxon>Burkholderiales</taxon>
        <taxon>Comamonadaceae</taxon>
        <taxon>Acidovorax</taxon>
    </lineage>
</organism>
<gene>
    <name evidence="3" type="ORF">OIN59_17550</name>
</gene>
<sequence length="364" mass="39334">MVVGGGVVGMSIAYGMARAGDRVCVLDGEDDALRASRGNFGLVWVQNKGLGRTPYAQWTMQSARTWQALATELQELTGTDVELQQPGGLSMSFDEKTLQASSAKLDALGRELGITYPYEVLDADRLRQITPGIGPDVVGAIYCPLDGHVSPLRTLRALVHAYQLRGGQRVAGATVDRIEYRGGEFQVHAGDRSWTAGRVVLAAGLANRELAPLVGLNAPVRPVRGQLMVTERMQPFLHHPCHFVRQTGEGTVQIGDSKEEVGLDDGTTIPEMARIAARAVRCFPILASANIVRTWGALRVMTPDGYPIYQESAQCPGAYVVTCHSGITLAPAHAGPLVDWMRTGTEPAELRGFKAERFDHVQAH</sequence>
<dbReference type="Proteomes" id="UP001148932">
    <property type="component" value="Unassembled WGS sequence"/>
</dbReference>
<feature type="domain" description="FAD dependent oxidoreductase" evidence="2">
    <location>
        <begin position="2"/>
        <end position="337"/>
    </location>
</feature>
<dbReference type="Gene3D" id="3.30.9.10">
    <property type="entry name" value="D-Amino Acid Oxidase, subunit A, domain 2"/>
    <property type="match status" value="1"/>
</dbReference>
<keyword evidence="1" id="KW-0560">Oxidoreductase</keyword>
<comment type="caution">
    <text evidence="3">The sequence shown here is derived from an EMBL/GenBank/DDBJ whole genome shotgun (WGS) entry which is preliminary data.</text>
</comment>
<dbReference type="SUPFAM" id="SSF51905">
    <property type="entry name" value="FAD/NAD(P)-binding domain"/>
    <property type="match status" value="1"/>
</dbReference>
<evidence type="ECO:0000313" key="3">
    <source>
        <dbReference type="EMBL" id="MDD2179246.1"/>
    </source>
</evidence>
<name>A0ABT5RZX0_9BURK</name>
<dbReference type="RefSeq" id="WP_274112414.1">
    <property type="nucleotide sequence ID" value="NZ_JAPCKI010000011.1"/>
</dbReference>
<dbReference type="InterPro" id="IPR006076">
    <property type="entry name" value="FAD-dep_OxRdtase"/>
</dbReference>
<dbReference type="PANTHER" id="PTHR13847">
    <property type="entry name" value="SARCOSINE DEHYDROGENASE-RELATED"/>
    <property type="match status" value="1"/>
</dbReference>